<dbReference type="InterPro" id="IPR029865">
    <property type="entry name" value="KIAA0319-like"/>
</dbReference>
<accession>A0A3B0ZIF5</accession>
<dbReference type="Gene3D" id="2.60.40.10">
    <property type="entry name" value="Immunoglobulins"/>
    <property type="match status" value="5"/>
</dbReference>
<organism evidence="2">
    <name type="scientific">hydrothermal vent metagenome</name>
    <dbReference type="NCBI Taxonomy" id="652676"/>
    <lineage>
        <taxon>unclassified sequences</taxon>
        <taxon>metagenomes</taxon>
        <taxon>ecological metagenomes</taxon>
    </lineage>
</organism>
<dbReference type="GO" id="GO:0031410">
    <property type="term" value="C:cytoplasmic vesicle"/>
    <property type="evidence" value="ECO:0007669"/>
    <property type="project" value="TreeGrafter"/>
</dbReference>
<dbReference type="GO" id="GO:0001764">
    <property type="term" value="P:neuron migration"/>
    <property type="evidence" value="ECO:0007669"/>
    <property type="project" value="TreeGrafter"/>
</dbReference>
<dbReference type="Pfam" id="PF22352">
    <property type="entry name" value="K319L-like_PKD"/>
    <property type="match status" value="5"/>
</dbReference>
<feature type="domain" description="PKD/Chitinase" evidence="1">
    <location>
        <begin position="513"/>
        <end position="597"/>
    </location>
</feature>
<dbReference type="EMBL" id="UOFO01000138">
    <property type="protein sequence ID" value="VAW88033.1"/>
    <property type="molecule type" value="Genomic_DNA"/>
</dbReference>
<dbReference type="PANTHER" id="PTHR46182:SF2">
    <property type="entry name" value="FI19480P1"/>
    <property type="match status" value="1"/>
</dbReference>
<dbReference type="PANTHER" id="PTHR46182">
    <property type="entry name" value="FI19480P1"/>
    <property type="match status" value="1"/>
</dbReference>
<dbReference type="InterPro" id="IPR022409">
    <property type="entry name" value="PKD/Chitinase_dom"/>
</dbReference>
<dbReference type="Gene3D" id="2.60.40.3010">
    <property type="match status" value="1"/>
</dbReference>
<dbReference type="SMART" id="SM00089">
    <property type="entry name" value="PKD"/>
    <property type="match status" value="4"/>
</dbReference>
<dbReference type="InterPro" id="IPR035986">
    <property type="entry name" value="PKD_dom_sf"/>
</dbReference>
<gene>
    <name evidence="2" type="ORF">MNBD_GAMMA16-1952</name>
</gene>
<name>A0A3B0ZIF5_9ZZZZ</name>
<keyword evidence="2" id="KW-0378">Hydrolase</keyword>
<proteinExistence type="predicted"/>
<feature type="domain" description="PKD/Chitinase" evidence="1">
    <location>
        <begin position="412"/>
        <end position="501"/>
    </location>
</feature>
<dbReference type="GO" id="GO:0016020">
    <property type="term" value="C:membrane"/>
    <property type="evidence" value="ECO:0007669"/>
    <property type="project" value="TreeGrafter"/>
</dbReference>
<feature type="domain" description="PKD/Chitinase" evidence="1">
    <location>
        <begin position="125"/>
        <end position="218"/>
    </location>
</feature>
<feature type="domain" description="PKD/Chitinase" evidence="1">
    <location>
        <begin position="319"/>
        <end position="407"/>
    </location>
</feature>
<evidence type="ECO:0000259" key="1">
    <source>
        <dbReference type="SMART" id="SM00089"/>
    </source>
</evidence>
<dbReference type="GO" id="GO:0008843">
    <property type="term" value="F:endochitinase activity"/>
    <property type="evidence" value="ECO:0007669"/>
    <property type="project" value="UniProtKB-EC"/>
</dbReference>
<reference evidence="2" key="1">
    <citation type="submission" date="2018-06" db="EMBL/GenBank/DDBJ databases">
        <authorList>
            <person name="Zhirakovskaya E."/>
        </authorList>
    </citation>
    <scope>NUCLEOTIDE SEQUENCE</scope>
</reference>
<dbReference type="SUPFAM" id="SSF49299">
    <property type="entry name" value="PKD domain"/>
    <property type="match status" value="2"/>
</dbReference>
<dbReference type="EC" id="3.2.1.14" evidence="2"/>
<sequence length="1096" mass="116448">MGIVPNHFFLPMPVLILCTASILSACGGGGEDSFSIGGVVEGLSGSIILQNNGGDNFTTAENGAFEFSKTLSNTSDYLASILSKPAAQDCTISHAAGTVSDAAVTDIVVSCEDIPSTAPTPTPTNIAPTANAGSNFSVFEHDPVSLVGNGVDSDGTIATYAWSQTAGPNIKLIQADTPTSNFTAPTVSQNTDLLFQLTVTDNDNASSFAVVTVTVKPKPTNAPKANAGPDQSVDEETVVTLLGSGSDSDGTIISSTWRQTTGPNVALANTTALNTTFTSPTVTETTQLVFELVVTDNDNLTASDFIIIAVHAVNIPPTVKAGNLKNVEAQATVNLLGSANDSDGNIVSYLWRQTSGPNVSLTDANKAKATFIAPTVSQETKLTFELTVRDNENATASAFVNINVAALNHPPIVNAGTNRSVDKQTNVTLVGNAEDSDGNIVAYLWRQIIGPDVNLVDANSAVARFSAPNVDQNTDLIFEFTATDNGNSAVSDTVTITVVSTINSPPTIKAGDDIRIQEQGQVTLTSFANDPNGGEIISYQWQQTKGPTVTLDNANRADTSFTAPKVSQRTVLEFTVTVTDNDNTTATDTINIIVFNSAARFKVTGNVTFDLVPHGANFGLNYSATTAAPVRGAIIEAIDTDKSEAVAASTTTDTNGNYRLNLLINKNYFIRVKAQLKKTGTSSWDFSVVDNSSGNALYALVGSKFNVGVKDSTRDMHAPSGWDGSSYSSARSAAPFAILNTVYSAYNKILVAQPDTKFPALKLKWSVNNGTANGGTSYYDGDSIYLLGAADDDTDEYDQHVILHEWMHYYTRKLSRDDSMGGSHTLRDILDIRHAYSEGLATAFSAMVTDQPLYSDSIGIQQSSGFTIDMEDEELSNPGWYNQRSVALTLYDIYDSNNESGDNLTLGIKAINDVLTTAMRSAPITSIFPFITALRSNNTNVASAIDALFMAQSINSNSDIDPYGTNETNHPGDPTNILPIFTPLIVDDPAINICSIADFGTYNKLSNRRFIRFHIASEGTYQIKVSGSSTSDPDFILYGNGDVSFSGVSGTNETFSPLLIQGDYILEVYEYTNVYPGNGSSGALGTTCFDISINII</sequence>
<protein>
    <submittedName>
        <fullName evidence="2">Chitinase</fullName>
        <ecNumber evidence="2">3.2.1.14</ecNumber>
    </submittedName>
</protein>
<dbReference type="SUPFAM" id="SSF49478">
    <property type="entry name" value="Cna protein B-type domain"/>
    <property type="match status" value="1"/>
</dbReference>
<evidence type="ECO:0000313" key="2">
    <source>
        <dbReference type="EMBL" id="VAW88033.1"/>
    </source>
</evidence>
<dbReference type="AlphaFoldDB" id="A0A3B0ZIF5"/>
<dbReference type="InterPro" id="IPR013783">
    <property type="entry name" value="Ig-like_fold"/>
</dbReference>
<keyword evidence="2" id="KW-0326">Glycosidase</keyword>